<proteinExistence type="predicted"/>
<name>A0A9P0IZT3_APHGO</name>
<evidence type="ECO:0000256" key="1">
    <source>
        <dbReference type="SAM" id="MobiDB-lite"/>
    </source>
</evidence>
<accession>A0A9P0IZT3</accession>
<feature type="signal peptide" evidence="2">
    <location>
        <begin position="1"/>
        <end position="18"/>
    </location>
</feature>
<feature type="chain" id="PRO_5040380131" evidence="2">
    <location>
        <begin position="19"/>
        <end position="532"/>
    </location>
</feature>
<gene>
    <name evidence="3" type="ORF">APHIGO_LOCUS4299</name>
</gene>
<evidence type="ECO:0000313" key="3">
    <source>
        <dbReference type="EMBL" id="CAH1721198.1"/>
    </source>
</evidence>
<organism evidence="3 4">
    <name type="scientific">Aphis gossypii</name>
    <name type="common">Cotton aphid</name>
    <dbReference type="NCBI Taxonomy" id="80765"/>
    <lineage>
        <taxon>Eukaryota</taxon>
        <taxon>Metazoa</taxon>
        <taxon>Ecdysozoa</taxon>
        <taxon>Arthropoda</taxon>
        <taxon>Hexapoda</taxon>
        <taxon>Insecta</taxon>
        <taxon>Pterygota</taxon>
        <taxon>Neoptera</taxon>
        <taxon>Paraneoptera</taxon>
        <taxon>Hemiptera</taxon>
        <taxon>Sternorrhyncha</taxon>
        <taxon>Aphidomorpha</taxon>
        <taxon>Aphidoidea</taxon>
        <taxon>Aphididae</taxon>
        <taxon>Aphidini</taxon>
        <taxon>Aphis</taxon>
        <taxon>Aphis</taxon>
    </lineage>
</organism>
<feature type="region of interest" description="Disordered" evidence="1">
    <location>
        <begin position="265"/>
        <end position="438"/>
    </location>
</feature>
<sequence length="532" mass="57837">MLFALMLASALATSAVLGRVPGPIPSQATFVEEERIQGLTDRTEKFEEVDDRSSNLKYVMAIQSSTIWSDIKKRSVTINTDQRLDNSVAEKSPNDMSDQELAKLKQACHDGLKCVAVDQLLVLFQVREQLSDGNTLVRMAITKITEVLSEYTKEYHEDVYDYKTVTQSDNSSKVYDSVTTIVQDNKELCQIDGTPTTVKNEDLPKNSDGSGGDTQSPIVVNNNTTVNFNKIENLNLNEGTVNNAQVNIETPPVVNTVDVTISSDRSIDNNLENRSPAVDADRQPNARTTAETSAQTAGDESVVKPVENDAGHELALRNRDRDTPDQDRQQLMITDGPESVPADTDNSAGRRGARRPRPVVTGEKDGVTRAVESVTNNTASVSNVDGGNSDSSEYADKTAADVNRNTASVKNSHAGGGSGENDSDSDIVSAGNHNQEDIKKGLVEDGYFNNGNMKVKNFDKSNRNKGTIKDCNANKGIINVGTVNNGPVNYGESKTFTNGGTMAKFNDFDIQKYATSIDKMYSAILEKLSKKN</sequence>
<feature type="compositionally biased region" description="Polar residues" evidence="1">
    <location>
        <begin position="285"/>
        <end position="298"/>
    </location>
</feature>
<keyword evidence="4" id="KW-1185">Reference proteome</keyword>
<reference evidence="3" key="1">
    <citation type="submission" date="2022-02" db="EMBL/GenBank/DDBJ databases">
        <authorList>
            <person name="King R."/>
        </authorList>
    </citation>
    <scope>NUCLEOTIDE SEQUENCE</scope>
</reference>
<evidence type="ECO:0000313" key="4">
    <source>
        <dbReference type="Proteomes" id="UP001154329"/>
    </source>
</evidence>
<reference evidence="3" key="2">
    <citation type="submission" date="2022-10" db="EMBL/GenBank/DDBJ databases">
        <authorList>
            <consortium name="ENA_rothamsted_submissions"/>
            <consortium name="culmorum"/>
            <person name="King R."/>
        </authorList>
    </citation>
    <scope>NUCLEOTIDE SEQUENCE</scope>
</reference>
<dbReference type="Proteomes" id="UP001154329">
    <property type="component" value="Chromosome 2"/>
</dbReference>
<dbReference type="AlphaFoldDB" id="A0A9P0IZT3"/>
<feature type="compositionally biased region" description="Basic and acidic residues" evidence="1">
    <location>
        <begin position="306"/>
        <end position="328"/>
    </location>
</feature>
<feature type="region of interest" description="Disordered" evidence="1">
    <location>
        <begin position="192"/>
        <end position="220"/>
    </location>
</feature>
<feature type="compositionally biased region" description="Polar residues" evidence="1">
    <location>
        <begin position="373"/>
        <end position="392"/>
    </location>
</feature>
<keyword evidence="2" id="KW-0732">Signal</keyword>
<protein>
    <submittedName>
        <fullName evidence="3">Uncharacterized protein</fullName>
    </submittedName>
</protein>
<evidence type="ECO:0000256" key="2">
    <source>
        <dbReference type="SAM" id="SignalP"/>
    </source>
</evidence>
<dbReference type="EMBL" id="OU899035">
    <property type="protein sequence ID" value="CAH1721198.1"/>
    <property type="molecule type" value="Genomic_DNA"/>
</dbReference>